<accession>A0ABS1SDF8</accession>
<dbReference type="Gene3D" id="3.90.660.20">
    <property type="entry name" value="Protoporphyrinogen oxidase, mitochondrial, domain 2"/>
    <property type="match status" value="1"/>
</dbReference>
<dbReference type="Gene3D" id="3.50.50.60">
    <property type="entry name" value="FAD/NAD(P)-binding domain"/>
    <property type="match status" value="1"/>
</dbReference>
<gene>
    <name evidence="2" type="ORF">D3230_03715</name>
</gene>
<organism evidence="2 3">
    <name type="scientific">Leucobacter chromiireducens subsp. solipictus</name>
    <dbReference type="NCBI Taxonomy" id="398235"/>
    <lineage>
        <taxon>Bacteria</taxon>
        <taxon>Bacillati</taxon>
        <taxon>Actinomycetota</taxon>
        <taxon>Actinomycetes</taxon>
        <taxon>Micrococcales</taxon>
        <taxon>Microbacteriaceae</taxon>
        <taxon>Leucobacter</taxon>
    </lineage>
</organism>
<evidence type="ECO:0008006" key="4">
    <source>
        <dbReference type="Google" id="ProtNLM"/>
    </source>
</evidence>
<comment type="caution">
    <text evidence="2">The sequence shown here is derived from an EMBL/GenBank/DDBJ whole genome shotgun (WGS) entry which is preliminary data.</text>
</comment>
<protein>
    <recommendedName>
        <fullName evidence="4">Protoporphyrinogen oxidase</fullName>
    </recommendedName>
</protein>
<dbReference type="Proteomes" id="UP001645859">
    <property type="component" value="Unassembled WGS sequence"/>
</dbReference>
<dbReference type="InterPro" id="IPR036188">
    <property type="entry name" value="FAD/NAD-bd_sf"/>
</dbReference>
<evidence type="ECO:0000313" key="2">
    <source>
        <dbReference type="EMBL" id="MBL3678411.1"/>
    </source>
</evidence>
<evidence type="ECO:0000256" key="1">
    <source>
        <dbReference type="SAM" id="MobiDB-lite"/>
    </source>
</evidence>
<reference evidence="2 3" key="1">
    <citation type="submission" date="2018-09" db="EMBL/GenBank/DDBJ databases">
        <title>Comparative genomics of Leucobacter spp.</title>
        <authorList>
            <person name="Reis A.C."/>
            <person name="Kolvenbach B.A."/>
            <person name="Corvini P.F.X."/>
            <person name="Nunes O.C."/>
        </authorList>
    </citation>
    <scope>NUCLEOTIDE SEQUENCE [LARGE SCALE GENOMIC DNA]</scope>
    <source>
        <strain evidence="2 3">TAN 31504</strain>
    </source>
</reference>
<proteinExistence type="predicted"/>
<dbReference type="EMBL" id="QYAC01000002">
    <property type="protein sequence ID" value="MBL3678411.1"/>
    <property type="molecule type" value="Genomic_DNA"/>
</dbReference>
<keyword evidence="3" id="KW-1185">Reference proteome</keyword>
<dbReference type="Gene3D" id="1.10.3110.10">
    <property type="entry name" value="protoporphyrinogen ix oxidase, domain 3"/>
    <property type="match status" value="1"/>
</dbReference>
<evidence type="ECO:0000313" key="3">
    <source>
        <dbReference type="Proteomes" id="UP001645859"/>
    </source>
</evidence>
<feature type="region of interest" description="Disordered" evidence="1">
    <location>
        <begin position="34"/>
        <end position="54"/>
    </location>
</feature>
<name>A0ABS1SDF8_9MICO</name>
<dbReference type="RefSeq" id="WP_202343692.1">
    <property type="nucleotide sequence ID" value="NZ_BAAAPI010000002.1"/>
</dbReference>
<sequence>MGDVAVLGDRIPELAAALELAEVGLRVRVFPSDAEEGAPEAASGDGTPEPDHGGTLRAFVAHIAAPISAPGEIAPAEPPAPGDPLHLRSVTPVAPVLRGPNGAWCVQPDPAVWGIPAVPLSSAALRILGGRAALRAALDRITPVLTIGKTHSFGALVRSRMGATALARLVDPLSREAMGVPADEIDVAIIAPGLNEALTRVGTLSGAAQDIAERTAARETGLVPDGGWEAVREALRARLRLYDVAFAAAPADRVVAAESGWMVSCGGDAPVSVRALVRGVVAAPEVRADDPAAVDSVDSADSADSVDSGEATVRSLLVGAGRVCGIAPVAAPELPAEQSAGPAVCAVRLANGETWSVRLRRAEGADTAGWEARVLGPAMVPNSDAPIPSAREQGERIREAIEAAGVALTGPVALAPMPFAPYATVAAREHAEQRLAQWCESQVDEVPTGVAIHGGSLARAVEDARSRAITLRRRLTGIAD</sequence>